<dbReference type="InterPro" id="IPR011701">
    <property type="entry name" value="MFS"/>
</dbReference>
<feature type="transmembrane region" description="Helical" evidence="5">
    <location>
        <begin position="412"/>
        <end position="433"/>
    </location>
</feature>
<keyword evidence="3 5" id="KW-1133">Transmembrane helix</keyword>
<comment type="subcellular location">
    <subcellularLocation>
        <location evidence="1">Endomembrane system</location>
        <topology evidence="1">Multi-pass membrane protein</topology>
    </subcellularLocation>
</comment>
<feature type="transmembrane region" description="Helical" evidence="5">
    <location>
        <begin position="321"/>
        <end position="340"/>
    </location>
</feature>
<evidence type="ECO:0000256" key="5">
    <source>
        <dbReference type="SAM" id="Phobius"/>
    </source>
</evidence>
<feature type="transmembrane region" description="Helical" evidence="5">
    <location>
        <begin position="92"/>
        <end position="113"/>
    </location>
</feature>
<evidence type="ECO:0000256" key="1">
    <source>
        <dbReference type="ARBA" id="ARBA00004127"/>
    </source>
</evidence>
<protein>
    <submittedName>
        <fullName evidence="6">Uncharacterized protein</fullName>
    </submittedName>
</protein>
<feature type="transmembrane region" description="Helical" evidence="5">
    <location>
        <begin position="149"/>
        <end position="174"/>
    </location>
</feature>
<feature type="transmembrane region" description="Helical" evidence="5">
    <location>
        <begin position="445"/>
        <end position="466"/>
    </location>
</feature>
<feature type="transmembrane region" description="Helical" evidence="5">
    <location>
        <begin position="194"/>
        <end position="214"/>
    </location>
</feature>
<dbReference type="InterPro" id="IPR036259">
    <property type="entry name" value="MFS_trans_sf"/>
</dbReference>
<comment type="caution">
    <text evidence="6">The sequence shown here is derived from an EMBL/GenBank/DDBJ whole genome shotgun (WGS) entry which is preliminary data.</text>
</comment>
<accession>A0A9W6ZG08</accession>
<dbReference type="AlphaFoldDB" id="A0A9W6ZG08"/>
<gene>
    <name evidence="6" type="ORF">TL16_g00824</name>
</gene>
<dbReference type="SUPFAM" id="SSF103473">
    <property type="entry name" value="MFS general substrate transporter"/>
    <property type="match status" value="1"/>
</dbReference>
<dbReference type="Pfam" id="PF07690">
    <property type="entry name" value="MFS_1"/>
    <property type="match status" value="1"/>
</dbReference>
<proteinExistence type="predicted"/>
<keyword evidence="4 5" id="KW-0472">Membrane</keyword>
<evidence type="ECO:0000313" key="6">
    <source>
        <dbReference type="EMBL" id="GMH50617.1"/>
    </source>
</evidence>
<organism evidence="6 7">
    <name type="scientific">Triparma laevis f. inornata</name>
    <dbReference type="NCBI Taxonomy" id="1714386"/>
    <lineage>
        <taxon>Eukaryota</taxon>
        <taxon>Sar</taxon>
        <taxon>Stramenopiles</taxon>
        <taxon>Ochrophyta</taxon>
        <taxon>Bolidophyceae</taxon>
        <taxon>Parmales</taxon>
        <taxon>Triparmaceae</taxon>
        <taxon>Triparma</taxon>
    </lineage>
</organism>
<feature type="transmembrane region" description="Helical" evidence="5">
    <location>
        <begin position="125"/>
        <end position="143"/>
    </location>
</feature>
<dbReference type="EMBL" id="BLQM01000016">
    <property type="protein sequence ID" value="GMH50617.1"/>
    <property type="molecule type" value="Genomic_DNA"/>
</dbReference>
<feature type="transmembrane region" description="Helical" evidence="5">
    <location>
        <begin position="284"/>
        <end position="309"/>
    </location>
</feature>
<feature type="transmembrane region" description="Helical" evidence="5">
    <location>
        <begin position="220"/>
        <end position="239"/>
    </location>
</feature>
<dbReference type="GO" id="GO:0022857">
    <property type="term" value="F:transmembrane transporter activity"/>
    <property type="evidence" value="ECO:0007669"/>
    <property type="project" value="InterPro"/>
</dbReference>
<reference evidence="7" key="1">
    <citation type="journal article" date="2023" name="Commun. Biol.">
        <title>Genome analysis of Parmales, the sister group of diatoms, reveals the evolutionary specialization of diatoms from phago-mixotrophs to photoautotrophs.</title>
        <authorList>
            <person name="Ban H."/>
            <person name="Sato S."/>
            <person name="Yoshikawa S."/>
            <person name="Yamada K."/>
            <person name="Nakamura Y."/>
            <person name="Ichinomiya M."/>
            <person name="Sato N."/>
            <person name="Blanc-Mathieu R."/>
            <person name="Endo H."/>
            <person name="Kuwata A."/>
            <person name="Ogata H."/>
        </authorList>
    </citation>
    <scope>NUCLEOTIDE SEQUENCE [LARGE SCALE GENOMIC DNA]</scope>
</reference>
<sequence length="506" mass="55626">MHCPRLFSSPVFLKLEAWGYLLILSIRGTGFSTSIFMNIALLHFGYTSVNCTSTGKEIGFNETSGEYWSDDLAEDIGLDCKGEMPGMSLPIVTGYLVLNSISTIISTISSPIFGSYVDSSPNRKSYTIVTCGIYILINFIHSFSTQDNWLMMVLIGLFVQRIAYNFNVACIQAYCNEIAEGEEEVMTLQSIGRVVELSSMLLFLFFIGVLGFALGNDIAFTARLGNLIYTFYAFPLLFLSNKRLASRPALRSVVNTNYFSSRFFDTFSNLYSTLKDLKSENRTLLQYLIGVSLIDSASGAIISLLPVYAMQQLNIPNPSSLVGLTMVCSIPGALIAKSLAERKGTRFTLFVFVVGIILGTLILAGFVCREEDVGGVVGLCGLFGVTLGGIYPMQKALYMTIIPSGQEVEYQGLYSFFSQVMDFLPGLWFGFAVDSKLGGEKNSRRVGMLAPVVFHLVGILMCTVFLDEEGAKRKAEETRHKRVRGGENARNVVPLGEEGLLVEEGL</sequence>
<dbReference type="InterPro" id="IPR050495">
    <property type="entry name" value="ATG22/LtaA_families"/>
</dbReference>
<feature type="transmembrane region" description="Helical" evidence="5">
    <location>
        <begin position="21"/>
        <end position="46"/>
    </location>
</feature>
<feature type="transmembrane region" description="Helical" evidence="5">
    <location>
        <begin position="347"/>
        <end position="367"/>
    </location>
</feature>
<evidence type="ECO:0000256" key="3">
    <source>
        <dbReference type="ARBA" id="ARBA00022989"/>
    </source>
</evidence>
<dbReference type="Proteomes" id="UP001162640">
    <property type="component" value="Unassembled WGS sequence"/>
</dbReference>
<dbReference type="GO" id="GO:0012505">
    <property type="term" value="C:endomembrane system"/>
    <property type="evidence" value="ECO:0007669"/>
    <property type="project" value="UniProtKB-SubCell"/>
</dbReference>
<name>A0A9W6ZG08_9STRA</name>
<feature type="transmembrane region" description="Helical" evidence="5">
    <location>
        <begin position="373"/>
        <end position="391"/>
    </location>
</feature>
<dbReference type="PANTHER" id="PTHR23519:SF1">
    <property type="entry name" value="AUTOPHAGY-RELATED PROTEIN 22"/>
    <property type="match status" value="1"/>
</dbReference>
<evidence type="ECO:0000313" key="7">
    <source>
        <dbReference type="Proteomes" id="UP001162640"/>
    </source>
</evidence>
<dbReference type="Gene3D" id="1.20.1250.20">
    <property type="entry name" value="MFS general substrate transporter like domains"/>
    <property type="match status" value="2"/>
</dbReference>
<evidence type="ECO:0000256" key="4">
    <source>
        <dbReference type="ARBA" id="ARBA00023136"/>
    </source>
</evidence>
<evidence type="ECO:0000256" key="2">
    <source>
        <dbReference type="ARBA" id="ARBA00022692"/>
    </source>
</evidence>
<dbReference type="PANTHER" id="PTHR23519">
    <property type="entry name" value="AUTOPHAGY-RELATED PROTEIN 22"/>
    <property type="match status" value="1"/>
</dbReference>
<keyword evidence="2 5" id="KW-0812">Transmembrane</keyword>